<evidence type="ECO:0000259" key="3">
    <source>
        <dbReference type="SMART" id="SM00382"/>
    </source>
</evidence>
<reference evidence="4" key="1">
    <citation type="submission" date="2017-09" db="EMBL/GenBank/DDBJ databases">
        <authorList>
            <person name="Campbell M.A."/>
            <person name="Lukasik P."/>
            <person name="Simon C."/>
            <person name="McCutcheon J.P."/>
        </authorList>
    </citation>
    <scope>NUCLEOTIDE SEQUENCE [LARGE SCALE GENOMIC DNA]</scope>
    <source>
        <strain evidence="4">ALECUR</strain>
    </source>
</reference>
<evidence type="ECO:0000313" key="4">
    <source>
        <dbReference type="EMBL" id="PIM96112.1"/>
    </source>
</evidence>
<dbReference type="Gene3D" id="3.40.50.300">
    <property type="entry name" value="P-loop containing nucleotide triphosphate hydrolases"/>
    <property type="match status" value="1"/>
</dbReference>
<organism evidence="4 5">
    <name type="scientific">Candidatus Hodgkinia cicadicola</name>
    <dbReference type="NCBI Taxonomy" id="573658"/>
    <lineage>
        <taxon>Bacteria</taxon>
        <taxon>Pseudomonadati</taxon>
        <taxon>Pseudomonadota</taxon>
        <taxon>Alphaproteobacteria</taxon>
        <taxon>Hyphomicrobiales</taxon>
        <taxon>Candidatus Hodgkinia</taxon>
    </lineage>
</organism>
<dbReference type="SMART" id="SM00382">
    <property type="entry name" value="AAA"/>
    <property type="match status" value="1"/>
</dbReference>
<sequence length="315" mass="35643">MINEGIKLNHLPDIKISVVDTFDIDINAFIPAFSKPNELVPQTRSGFQFDKQTTLCILAGLVYNKRVLIVGQHGTGKSTHIEQVCNRLNWGCIRINMDSYLTRLELVGKESIAIQQGRPVIKFKYGLLPWALKRPVVLVLDDYDACKPETKFIFNKLLEANGEITIPENGRVIKPNACFRILATSNTLSGGHVGTFRENPAQLDRWNLVVRAPRLSFNQELKLVNQITSKTIHVNLVKKIVELARVLRYLEKRGKLSLSFSIRSLLAWSELSIILNSIGEAFKYAYLNKCERSDRLLIHKKYIEVFGSACSGKCT</sequence>
<dbReference type="InterPro" id="IPR025865">
    <property type="entry name" value="CobS_N_dom"/>
</dbReference>
<dbReference type="Pfam" id="PF12556">
    <property type="entry name" value="CobS_N"/>
    <property type="match status" value="1"/>
</dbReference>
<dbReference type="SUPFAM" id="SSF52540">
    <property type="entry name" value="P-loop containing nucleoside triphosphate hydrolases"/>
    <property type="match status" value="1"/>
</dbReference>
<dbReference type="InterPro" id="IPR011704">
    <property type="entry name" value="ATPase_dyneun-rel_AAA"/>
</dbReference>
<comment type="caution">
    <text evidence="4">The sequence shown here is derived from an EMBL/GenBank/DDBJ whole genome shotgun (WGS) entry which is preliminary data.</text>
</comment>
<keyword evidence="2" id="KW-0067">ATP-binding</keyword>
<proteinExistence type="predicted"/>
<evidence type="ECO:0000313" key="5">
    <source>
        <dbReference type="Proteomes" id="UP000229529"/>
    </source>
</evidence>
<gene>
    <name evidence="4" type="primary">pcobS</name>
    <name evidence="4" type="ORF">alecur_197</name>
</gene>
<dbReference type="EMBL" id="NXGS01000133">
    <property type="protein sequence ID" value="PIM96112.1"/>
    <property type="molecule type" value="Genomic_DNA"/>
</dbReference>
<dbReference type="PANTHER" id="PTHR48103">
    <property type="entry name" value="MIDASIN-RELATED"/>
    <property type="match status" value="1"/>
</dbReference>
<dbReference type="InterPro" id="IPR003593">
    <property type="entry name" value="AAA+_ATPase"/>
</dbReference>
<keyword evidence="1" id="KW-0547">Nucleotide-binding</keyword>
<dbReference type="PANTHER" id="PTHR48103:SF2">
    <property type="entry name" value="MIDASIN"/>
    <property type="match status" value="1"/>
</dbReference>
<evidence type="ECO:0000256" key="1">
    <source>
        <dbReference type="ARBA" id="ARBA00022741"/>
    </source>
</evidence>
<keyword evidence="4" id="KW-0436">Ligase</keyword>
<dbReference type="InterPro" id="IPR027417">
    <property type="entry name" value="P-loop_NTPase"/>
</dbReference>
<protein>
    <submittedName>
        <fullName evidence="4">Cobalamin biosynthesis protein CobS</fullName>
        <ecNumber evidence="4">6.6.1.2</ecNumber>
    </submittedName>
</protein>
<accession>A0ABX4MHD2</accession>
<dbReference type="GO" id="GO:0051116">
    <property type="term" value="F:cobaltochelatase activity"/>
    <property type="evidence" value="ECO:0007669"/>
    <property type="project" value="UniProtKB-EC"/>
</dbReference>
<name>A0ABX4MHD2_9HYPH</name>
<feature type="domain" description="AAA+ ATPase" evidence="3">
    <location>
        <begin position="63"/>
        <end position="225"/>
    </location>
</feature>
<dbReference type="Pfam" id="PF07728">
    <property type="entry name" value="AAA_5"/>
    <property type="match status" value="1"/>
</dbReference>
<keyword evidence="5" id="KW-1185">Reference proteome</keyword>
<evidence type="ECO:0000256" key="2">
    <source>
        <dbReference type="ARBA" id="ARBA00022840"/>
    </source>
</evidence>
<dbReference type="Proteomes" id="UP000229529">
    <property type="component" value="Unassembled WGS sequence"/>
</dbReference>
<dbReference type="EC" id="6.6.1.2" evidence="4"/>